<comment type="caution">
    <text evidence="4">The sequence shown here is derived from an EMBL/GenBank/DDBJ whole genome shotgun (WGS) entry which is preliminary data.</text>
</comment>
<evidence type="ECO:0000313" key="5">
    <source>
        <dbReference type="Proteomes" id="UP000419138"/>
    </source>
</evidence>
<dbReference type="Gene3D" id="2.130.10.10">
    <property type="entry name" value="YVTN repeat-like/Quinoprotein amine dehydrogenase"/>
    <property type="match status" value="2"/>
</dbReference>
<dbReference type="PANTHER" id="PTHR47197:SF3">
    <property type="entry name" value="DIHYDRO-HEME D1 DEHYDROGENASE"/>
    <property type="match status" value="1"/>
</dbReference>
<keyword evidence="2" id="KW-0812">Transmembrane</keyword>
<dbReference type="InterPro" id="IPR011048">
    <property type="entry name" value="Haem_d1_sf"/>
</dbReference>
<dbReference type="InterPro" id="IPR051200">
    <property type="entry name" value="Host-pathogen_enzymatic-act"/>
</dbReference>
<dbReference type="PANTHER" id="PTHR47197">
    <property type="entry name" value="PROTEIN NIRF"/>
    <property type="match status" value="1"/>
</dbReference>
<dbReference type="EMBL" id="VCLA01000181">
    <property type="protein sequence ID" value="MQT03991.1"/>
    <property type="molecule type" value="Genomic_DNA"/>
</dbReference>
<feature type="chain" id="PRO_5024971072" evidence="3">
    <location>
        <begin position="20"/>
        <end position="697"/>
    </location>
</feature>
<accession>A0A646KQ25</accession>
<evidence type="ECO:0000256" key="3">
    <source>
        <dbReference type="SAM" id="SignalP"/>
    </source>
</evidence>
<protein>
    <submittedName>
        <fullName evidence="4">Endoglucanase</fullName>
    </submittedName>
</protein>
<evidence type="ECO:0000313" key="4">
    <source>
        <dbReference type="EMBL" id="MQT03991.1"/>
    </source>
</evidence>
<keyword evidence="5" id="KW-1185">Reference proteome</keyword>
<keyword evidence="3" id="KW-0732">Signal</keyword>
<feature type="compositionally biased region" description="Gly residues" evidence="1">
    <location>
        <begin position="598"/>
        <end position="643"/>
    </location>
</feature>
<organism evidence="4 5">
    <name type="scientific">Streptomyces jumonjinensis</name>
    <dbReference type="NCBI Taxonomy" id="1945"/>
    <lineage>
        <taxon>Bacteria</taxon>
        <taxon>Bacillati</taxon>
        <taxon>Actinomycetota</taxon>
        <taxon>Actinomycetes</taxon>
        <taxon>Kitasatosporales</taxon>
        <taxon>Streptomycetaceae</taxon>
        <taxon>Streptomyces</taxon>
    </lineage>
</organism>
<dbReference type="Proteomes" id="UP000419138">
    <property type="component" value="Unassembled WGS sequence"/>
</dbReference>
<feature type="region of interest" description="Disordered" evidence="1">
    <location>
        <begin position="581"/>
        <end position="643"/>
    </location>
</feature>
<gene>
    <name evidence="4" type="ORF">FF041_28600</name>
</gene>
<proteinExistence type="predicted"/>
<dbReference type="SUPFAM" id="SSF51004">
    <property type="entry name" value="C-terminal (heme d1) domain of cytochrome cd1-nitrite reductase"/>
    <property type="match status" value="1"/>
</dbReference>
<feature type="transmembrane region" description="Helical" evidence="2">
    <location>
        <begin position="661"/>
        <end position="681"/>
    </location>
</feature>
<evidence type="ECO:0000256" key="1">
    <source>
        <dbReference type="SAM" id="MobiDB-lite"/>
    </source>
</evidence>
<name>A0A646KQ25_STRJU</name>
<dbReference type="Gene3D" id="2.60.40.230">
    <property type="entry name" value="Neocarzinostatin-like"/>
    <property type="match status" value="1"/>
</dbReference>
<reference evidence="4 5" key="1">
    <citation type="submission" date="2019-05" db="EMBL/GenBank/DDBJ databases">
        <title>Comparative genomics and metabolomics analyses of clavulanic acid producing Streptomyces species provides insight into specialized metabolism and evolution of beta-lactam biosynthetic gene clusters.</title>
        <authorList>
            <person name="Moore M.A."/>
            <person name="Cruz-Morales P."/>
            <person name="Barona Gomez F."/>
            <person name="Kapil T."/>
        </authorList>
    </citation>
    <scope>NUCLEOTIDE SEQUENCE [LARGE SCALE GENOMIC DNA]</scope>
    <source>
        <strain evidence="4 5">NRRL 5741</strain>
    </source>
</reference>
<dbReference type="SUPFAM" id="SSF48726">
    <property type="entry name" value="Immunoglobulin"/>
    <property type="match status" value="1"/>
</dbReference>
<dbReference type="RefSeq" id="WP_323392960.1">
    <property type="nucleotide sequence ID" value="NZ_JBEPDZ010000004.1"/>
</dbReference>
<keyword evidence="2" id="KW-0472">Membrane</keyword>
<dbReference type="InterPro" id="IPR015943">
    <property type="entry name" value="WD40/YVTN_repeat-like_dom_sf"/>
</dbReference>
<sequence length="697" mass="69846">MAAALLLVAGLTVTSPARAADPGEATGPTGQKLTVSATKDIDPAGQRITATGSGYDPKQGVYLAVCVIQKAGQAPSPCLGGIDFSGASGSAVWISNNPPDYAKDLVKPFTVKDGKGSFSFDLTVKIKDSSADCTQQACAVVTRADHTDAGDRDQDVIVPITFGSGTPTSPEAPPGTVRHTEVRKISLPDAGLQDAKVDPAARRLYVSSVKGTKPQLTTYDTVTGAMVGEPVELPGVAGTLALDADSSTLFLGLDDRVAAYDTTTGRLLDNRTPTAKLGVGLLAADPAADRLYVANKDRDRPTVTVYDTKKWKAVGEPAPIAFPAYGLAVDTKRHIGYAVHVGSTPNPAGPNTISNTLDAIDGATGKLASTLSIGATALGSQGVAVDSETGTGYVANLAANSVSIVDLEANKIVGSVSVGGNPKALAYDSGTGTLYAAQTTAGTVAVVDPAEHKVVQVLETGRRSNVLTLDDTHHTLFTVSAGTSTVVQTQRQVSPRMTAQPRTVSVEAGKKAEFTAAAEATPAASATWEVSTDDGKVWQPIGGSLGAEFSFTAHVEHDGNQYRAVFSNPVGSTRSDAVELTVTAPPTPSPSPSPGDPDPGGSGGSTAGGGTSGSGTTTGGTTTGGGTDGSAGGGGTAGGSTGGVSDGGTAGGALASTGSTMLPYAIGAAVLTALGAAALILRRRIRTPGPALRTPPG</sequence>
<dbReference type="SUPFAM" id="SSF49319">
    <property type="entry name" value="Actinoxanthin-like"/>
    <property type="match status" value="1"/>
</dbReference>
<dbReference type="InterPro" id="IPR036179">
    <property type="entry name" value="Ig-like_dom_sf"/>
</dbReference>
<dbReference type="InterPro" id="IPR027273">
    <property type="entry name" value="Neocarzinostatin-like"/>
</dbReference>
<evidence type="ECO:0000256" key="2">
    <source>
        <dbReference type="SAM" id="Phobius"/>
    </source>
</evidence>
<feature type="compositionally biased region" description="Pro residues" evidence="1">
    <location>
        <begin position="585"/>
        <end position="597"/>
    </location>
</feature>
<dbReference type="AlphaFoldDB" id="A0A646KQ25"/>
<keyword evidence="2" id="KW-1133">Transmembrane helix</keyword>
<feature type="signal peptide" evidence="3">
    <location>
        <begin position="1"/>
        <end position="19"/>
    </location>
</feature>